<dbReference type="SUPFAM" id="SSF53098">
    <property type="entry name" value="Ribonuclease H-like"/>
    <property type="match status" value="1"/>
</dbReference>
<comment type="caution">
    <text evidence="1">The sequence shown here is derived from an EMBL/GenBank/DDBJ whole genome shotgun (WGS) entry which is preliminary data.</text>
</comment>
<dbReference type="EMBL" id="CM035426">
    <property type="protein sequence ID" value="KAH7315699.1"/>
    <property type="molecule type" value="Genomic_DNA"/>
</dbReference>
<dbReference type="Gene3D" id="3.30.420.10">
    <property type="entry name" value="Ribonuclease H-like superfamily/Ribonuclease H"/>
    <property type="match status" value="1"/>
</dbReference>
<dbReference type="InterPro" id="IPR039637">
    <property type="entry name" value="CNOT7/CNOT8/Pop2"/>
</dbReference>
<dbReference type="InterPro" id="IPR012337">
    <property type="entry name" value="RNaseH-like_sf"/>
</dbReference>
<dbReference type="OrthoDB" id="1164111at2759"/>
<dbReference type="GO" id="GO:0003676">
    <property type="term" value="F:nucleic acid binding"/>
    <property type="evidence" value="ECO:0007669"/>
    <property type="project" value="InterPro"/>
</dbReference>
<dbReference type="OMA" id="DINRGRY"/>
<name>A0A8T2SAI1_CERRI</name>
<sequence>MSVPDGALIRIREVWDRDARKEFVHINRLKHSFPNITVDTEFPGSFPMLPGAFTGEDHAYQTLKANVDSMKLIQVGFTLTNAQGELPMIDGAYCAWQFNIRDFDIATDLYAESSIQLLKSSGIDFERNRREGIDSKRFGSLLIKYNLVRNRKINYICYQGDYDFAYLLKLLTGECMPNTQLEFAQKIHTYFGAICDIRVVQITQFRLRGGLQKFSDMLGVKRVSGTAHQAGSDSLLTSSAYQVLKNTYLHVGTCKGKPNVKPGLARATVF</sequence>
<keyword evidence="2" id="KW-1185">Reference proteome</keyword>
<dbReference type="AlphaFoldDB" id="A0A8T2SAI1"/>
<gene>
    <name evidence="1" type="ORF">KP509_21G061400</name>
</gene>
<evidence type="ECO:0000313" key="1">
    <source>
        <dbReference type="EMBL" id="KAH7315699.1"/>
    </source>
</evidence>
<accession>A0A8T2SAI1</accession>
<dbReference type="Proteomes" id="UP000825935">
    <property type="component" value="Chromosome 21"/>
</dbReference>
<evidence type="ECO:0000313" key="2">
    <source>
        <dbReference type="Proteomes" id="UP000825935"/>
    </source>
</evidence>
<dbReference type="InterPro" id="IPR036397">
    <property type="entry name" value="RNaseH_sf"/>
</dbReference>
<dbReference type="PANTHER" id="PTHR10797">
    <property type="entry name" value="CCR4-NOT TRANSCRIPTION COMPLEX SUBUNIT"/>
    <property type="match status" value="1"/>
</dbReference>
<dbReference type="GO" id="GO:0004535">
    <property type="term" value="F:poly(A)-specific ribonuclease activity"/>
    <property type="evidence" value="ECO:0007669"/>
    <property type="project" value="InterPro"/>
</dbReference>
<reference evidence="1" key="1">
    <citation type="submission" date="2021-08" db="EMBL/GenBank/DDBJ databases">
        <title>WGS assembly of Ceratopteris richardii.</title>
        <authorList>
            <person name="Marchant D.B."/>
            <person name="Chen G."/>
            <person name="Jenkins J."/>
            <person name="Shu S."/>
            <person name="Leebens-Mack J."/>
            <person name="Grimwood J."/>
            <person name="Schmutz J."/>
            <person name="Soltis P."/>
            <person name="Soltis D."/>
            <person name="Chen Z.-H."/>
        </authorList>
    </citation>
    <scope>NUCLEOTIDE SEQUENCE</scope>
    <source>
        <strain evidence="1">Whitten #5841</strain>
        <tissue evidence="1">Leaf</tissue>
    </source>
</reference>
<organism evidence="1 2">
    <name type="scientific">Ceratopteris richardii</name>
    <name type="common">Triangle waterfern</name>
    <dbReference type="NCBI Taxonomy" id="49495"/>
    <lineage>
        <taxon>Eukaryota</taxon>
        <taxon>Viridiplantae</taxon>
        <taxon>Streptophyta</taxon>
        <taxon>Embryophyta</taxon>
        <taxon>Tracheophyta</taxon>
        <taxon>Polypodiopsida</taxon>
        <taxon>Polypodiidae</taxon>
        <taxon>Polypodiales</taxon>
        <taxon>Pteridineae</taxon>
        <taxon>Pteridaceae</taxon>
        <taxon>Parkerioideae</taxon>
        <taxon>Ceratopteris</taxon>
    </lineage>
</organism>
<proteinExistence type="predicted"/>
<dbReference type="GO" id="GO:0030014">
    <property type="term" value="C:CCR4-NOT complex"/>
    <property type="evidence" value="ECO:0007669"/>
    <property type="project" value="InterPro"/>
</dbReference>
<protein>
    <submittedName>
        <fullName evidence="1">Uncharacterized protein</fullName>
    </submittedName>
</protein>